<dbReference type="EMBL" id="WSEL01000006">
    <property type="protein sequence ID" value="MVQ30501.1"/>
    <property type="molecule type" value="Genomic_DNA"/>
</dbReference>
<proteinExistence type="predicted"/>
<dbReference type="AlphaFoldDB" id="A0A6N8IU92"/>
<comment type="caution">
    <text evidence="1">The sequence shown here is derived from an EMBL/GenBank/DDBJ whole genome shotgun (WGS) entry which is preliminary data.</text>
</comment>
<protein>
    <submittedName>
        <fullName evidence="1">Uncharacterized protein</fullName>
    </submittedName>
</protein>
<dbReference type="Proteomes" id="UP000469385">
    <property type="component" value="Unassembled WGS sequence"/>
</dbReference>
<keyword evidence="2" id="KW-1185">Reference proteome</keyword>
<dbReference type="RefSeq" id="WP_157398630.1">
    <property type="nucleotide sequence ID" value="NZ_WSEL01000006.1"/>
</dbReference>
<evidence type="ECO:0000313" key="2">
    <source>
        <dbReference type="Proteomes" id="UP000469385"/>
    </source>
</evidence>
<name>A0A6N8IU92_9BURK</name>
<organism evidence="1 2">
    <name type="scientific">Ramlibacter pinisoli</name>
    <dbReference type="NCBI Taxonomy" id="2682844"/>
    <lineage>
        <taxon>Bacteria</taxon>
        <taxon>Pseudomonadati</taxon>
        <taxon>Pseudomonadota</taxon>
        <taxon>Betaproteobacteria</taxon>
        <taxon>Burkholderiales</taxon>
        <taxon>Comamonadaceae</taxon>
        <taxon>Ramlibacter</taxon>
    </lineage>
</organism>
<evidence type="ECO:0000313" key="1">
    <source>
        <dbReference type="EMBL" id="MVQ30501.1"/>
    </source>
</evidence>
<accession>A0A6N8IU92</accession>
<reference evidence="1 2" key="1">
    <citation type="submission" date="2019-12" db="EMBL/GenBank/DDBJ databases">
        <authorList>
            <person name="Huq M.A."/>
        </authorList>
    </citation>
    <scope>NUCLEOTIDE SEQUENCE [LARGE SCALE GENOMIC DNA]</scope>
    <source>
        <strain evidence="1 2">MAH-25</strain>
    </source>
</reference>
<gene>
    <name evidence="1" type="ORF">GON04_13650</name>
</gene>
<sequence>MSEAIWASWYDLEPGEQPAFLDWAHAHWLPWLQQRPGIGWVAHYRGVGHGPALATYHDIAGHAPDGETGTGTQFVVLAGAAGSHTFYRPLLERVAMPDGFAAMLARRRGLRQAVLVEEARVNGPALLARPPGATPAPAIQFGTYRIRTVEEEQDINCWYAHQRFPLMARMPGSVMTRKFVTSTGWAKHGILYEFESLAARTRHFEEPEESKVVDTAEWTGRIVRTTLHTPGSPFVGERTWPPVEQPA</sequence>